<keyword evidence="6 9" id="KW-0133">Cell shape</keyword>
<dbReference type="InterPro" id="IPR050979">
    <property type="entry name" value="LD-transpeptidase"/>
</dbReference>
<dbReference type="InterPro" id="IPR038063">
    <property type="entry name" value="Transpep_catalytic_dom"/>
</dbReference>
<dbReference type="InterPro" id="IPR002477">
    <property type="entry name" value="Peptidoglycan-bd-like"/>
</dbReference>
<dbReference type="PANTHER" id="PTHR30582">
    <property type="entry name" value="L,D-TRANSPEPTIDASE"/>
    <property type="match status" value="1"/>
</dbReference>
<dbReference type="RefSeq" id="WP_148134395.1">
    <property type="nucleotide sequence ID" value="NZ_CP017634.1"/>
</dbReference>
<evidence type="ECO:0000313" key="11">
    <source>
        <dbReference type="EMBL" id="ATW25143.1"/>
    </source>
</evidence>
<dbReference type="InterPro" id="IPR005490">
    <property type="entry name" value="LD_TPept_cat_dom"/>
</dbReference>
<feature type="active site" description="Nucleophile" evidence="9">
    <location>
        <position position="169"/>
    </location>
</feature>
<proteinExistence type="inferred from homology"/>
<evidence type="ECO:0000256" key="2">
    <source>
        <dbReference type="ARBA" id="ARBA00005992"/>
    </source>
</evidence>
<comment type="pathway">
    <text evidence="1 9">Cell wall biogenesis; peptidoglycan biosynthesis.</text>
</comment>
<dbReference type="GO" id="GO:0008360">
    <property type="term" value="P:regulation of cell shape"/>
    <property type="evidence" value="ECO:0007669"/>
    <property type="project" value="UniProtKB-UniRule"/>
</dbReference>
<sequence length="276" mass="29873">MVYASRYLRLMSPFMMGPDVNAVQNRLKELGYYQGAVDGIFAPATEEAVRAFQAQAGLEADGVVGPATWDALGMGEIPPARGNKRISIDVQKKILNLSENNRLVKTYPVAVGKPETPTPTGNWTIIEKQVDPGGPFGARWMRLSVPWGGYGIHGTDNPSSIGKAASHGCVRMYNEDVIDLFNRVEIGTPVRITGRVDLGRILGLGDSGDDVIQVQNQLAVLGYYGGDIDGVYGSQTQDAVRAFQQDQGLDPDGIVGPLTYDRMQQVYDMALGARQP</sequence>
<evidence type="ECO:0000256" key="8">
    <source>
        <dbReference type="ARBA" id="ARBA00023316"/>
    </source>
</evidence>
<protein>
    <recommendedName>
        <fullName evidence="10">L,D-TPase catalytic domain-containing protein</fullName>
    </recommendedName>
</protein>
<comment type="similarity">
    <text evidence="2">Belongs to the YkuD family.</text>
</comment>
<dbReference type="InterPro" id="IPR036365">
    <property type="entry name" value="PGBD-like_sf"/>
</dbReference>
<evidence type="ECO:0000259" key="10">
    <source>
        <dbReference type="PROSITE" id="PS52029"/>
    </source>
</evidence>
<dbReference type="SUPFAM" id="SSF47090">
    <property type="entry name" value="PGBD-like"/>
    <property type="match status" value="2"/>
</dbReference>
<organism evidence="11 12">
    <name type="scientific">Formimonas warabiya</name>
    <dbReference type="NCBI Taxonomy" id="1761012"/>
    <lineage>
        <taxon>Bacteria</taxon>
        <taxon>Bacillati</taxon>
        <taxon>Bacillota</taxon>
        <taxon>Clostridia</taxon>
        <taxon>Eubacteriales</taxon>
        <taxon>Peptococcaceae</taxon>
        <taxon>Candidatus Formimonas</taxon>
    </lineage>
</organism>
<name>A0A3G1KRN1_FORW1</name>
<dbReference type="GO" id="GO:0005576">
    <property type="term" value="C:extracellular region"/>
    <property type="evidence" value="ECO:0007669"/>
    <property type="project" value="TreeGrafter"/>
</dbReference>
<evidence type="ECO:0000256" key="3">
    <source>
        <dbReference type="ARBA" id="ARBA00022676"/>
    </source>
</evidence>
<evidence type="ECO:0000256" key="4">
    <source>
        <dbReference type="ARBA" id="ARBA00022679"/>
    </source>
</evidence>
<dbReference type="SUPFAM" id="SSF141523">
    <property type="entry name" value="L,D-transpeptidase catalytic domain-like"/>
    <property type="match status" value="1"/>
</dbReference>
<evidence type="ECO:0000313" key="12">
    <source>
        <dbReference type="Proteomes" id="UP000323521"/>
    </source>
</evidence>
<evidence type="ECO:0000256" key="7">
    <source>
        <dbReference type="ARBA" id="ARBA00022984"/>
    </source>
</evidence>
<dbReference type="Gene3D" id="1.10.101.10">
    <property type="entry name" value="PGBD-like superfamily/PGBD"/>
    <property type="match status" value="2"/>
</dbReference>
<dbReference type="KEGG" id="fwa:DCMF_10515"/>
<keyword evidence="5" id="KW-0378">Hydrolase</keyword>
<reference evidence="11 12" key="1">
    <citation type="submission" date="2016-10" db="EMBL/GenBank/DDBJ databases">
        <title>Complete Genome Sequence of Peptococcaceae strain DCMF.</title>
        <authorList>
            <person name="Edwards R.J."/>
            <person name="Holland S.I."/>
            <person name="Deshpande N.P."/>
            <person name="Wong Y.K."/>
            <person name="Ertan H."/>
            <person name="Manefield M."/>
            <person name="Russell T.L."/>
            <person name="Lee M.J."/>
        </authorList>
    </citation>
    <scope>NUCLEOTIDE SEQUENCE [LARGE SCALE GENOMIC DNA]</scope>
    <source>
        <strain evidence="11 12">DCMF</strain>
    </source>
</reference>
<keyword evidence="4" id="KW-0808">Transferase</keyword>
<dbReference type="Proteomes" id="UP000323521">
    <property type="component" value="Chromosome"/>
</dbReference>
<dbReference type="UniPathway" id="UPA00219"/>
<dbReference type="InterPro" id="IPR036366">
    <property type="entry name" value="PGBDSf"/>
</dbReference>
<dbReference type="AlphaFoldDB" id="A0A3G1KRN1"/>
<dbReference type="PANTHER" id="PTHR30582:SF24">
    <property type="entry name" value="L,D-TRANSPEPTIDASE ERFK_SRFK-RELATED"/>
    <property type="match status" value="1"/>
</dbReference>
<feature type="active site" description="Proton donor/acceptor" evidence="9">
    <location>
        <position position="153"/>
    </location>
</feature>
<evidence type="ECO:0000256" key="6">
    <source>
        <dbReference type="ARBA" id="ARBA00022960"/>
    </source>
</evidence>
<dbReference type="GO" id="GO:0071555">
    <property type="term" value="P:cell wall organization"/>
    <property type="evidence" value="ECO:0007669"/>
    <property type="project" value="UniProtKB-UniRule"/>
</dbReference>
<dbReference type="Pfam" id="PF03734">
    <property type="entry name" value="YkuD"/>
    <property type="match status" value="1"/>
</dbReference>
<dbReference type="PROSITE" id="PS52029">
    <property type="entry name" value="LD_TPASE"/>
    <property type="match status" value="1"/>
</dbReference>
<dbReference type="EMBL" id="CP017634">
    <property type="protein sequence ID" value="ATW25143.1"/>
    <property type="molecule type" value="Genomic_DNA"/>
</dbReference>
<keyword evidence="12" id="KW-1185">Reference proteome</keyword>
<gene>
    <name evidence="11" type="ORF">DCMF_10515</name>
</gene>
<keyword evidence="8 9" id="KW-0961">Cell wall biogenesis/degradation</keyword>
<evidence type="ECO:0000256" key="5">
    <source>
        <dbReference type="ARBA" id="ARBA00022801"/>
    </source>
</evidence>
<keyword evidence="3" id="KW-0328">Glycosyltransferase</keyword>
<feature type="domain" description="L,D-TPase catalytic" evidence="10">
    <location>
        <begin position="84"/>
        <end position="193"/>
    </location>
</feature>
<evidence type="ECO:0000256" key="1">
    <source>
        <dbReference type="ARBA" id="ARBA00004752"/>
    </source>
</evidence>
<evidence type="ECO:0000256" key="9">
    <source>
        <dbReference type="PROSITE-ProRule" id="PRU01373"/>
    </source>
</evidence>
<keyword evidence="7 9" id="KW-0573">Peptidoglycan synthesis</keyword>
<dbReference type="GO" id="GO:0071972">
    <property type="term" value="F:peptidoglycan L,D-transpeptidase activity"/>
    <property type="evidence" value="ECO:0007669"/>
    <property type="project" value="TreeGrafter"/>
</dbReference>
<dbReference type="GO" id="GO:0018104">
    <property type="term" value="P:peptidoglycan-protein cross-linking"/>
    <property type="evidence" value="ECO:0007669"/>
    <property type="project" value="TreeGrafter"/>
</dbReference>
<dbReference type="OrthoDB" id="9787225at2"/>
<dbReference type="GO" id="GO:0016757">
    <property type="term" value="F:glycosyltransferase activity"/>
    <property type="evidence" value="ECO:0007669"/>
    <property type="project" value="UniProtKB-KW"/>
</dbReference>
<dbReference type="CDD" id="cd16913">
    <property type="entry name" value="YkuD_like"/>
    <property type="match status" value="1"/>
</dbReference>
<dbReference type="Pfam" id="PF01471">
    <property type="entry name" value="PG_binding_1"/>
    <property type="match status" value="2"/>
</dbReference>
<accession>A0A3G1KRN1</accession>
<dbReference type="Gene3D" id="2.40.440.10">
    <property type="entry name" value="L,D-transpeptidase catalytic domain-like"/>
    <property type="match status" value="1"/>
</dbReference>